<feature type="signal peptide" evidence="9">
    <location>
        <begin position="1"/>
        <end position="18"/>
    </location>
</feature>
<dbReference type="GO" id="GO:0016020">
    <property type="term" value="C:membrane"/>
    <property type="evidence" value="ECO:0007669"/>
    <property type="project" value="UniProtKB-SubCell"/>
</dbReference>
<evidence type="ECO:0000256" key="3">
    <source>
        <dbReference type="ARBA" id="ARBA00022692"/>
    </source>
</evidence>
<reference evidence="10 11" key="1">
    <citation type="submission" date="2024-02" db="EMBL/GenBank/DDBJ databases">
        <authorList>
            <person name="Vignale AGUSTIN F."/>
            <person name="Sosa J E."/>
            <person name="Modenutti C."/>
        </authorList>
    </citation>
    <scope>NUCLEOTIDE SEQUENCE [LARGE SCALE GENOMIC DNA]</scope>
</reference>
<feature type="chain" id="PRO_5044838125" description="MLO-like protein" evidence="9">
    <location>
        <begin position="19"/>
        <end position="383"/>
    </location>
</feature>
<accession>A0ABC8UM26</accession>
<keyword evidence="5 8" id="KW-1133">Transmembrane helix</keyword>
<evidence type="ECO:0000256" key="7">
    <source>
        <dbReference type="ARBA" id="ARBA00023265"/>
    </source>
</evidence>
<keyword evidence="9" id="KW-0732">Signal</keyword>
<feature type="transmembrane region" description="Helical" evidence="8">
    <location>
        <begin position="248"/>
        <end position="273"/>
    </location>
</feature>
<dbReference type="PANTHER" id="PTHR31942:SF54">
    <property type="entry name" value="MLO-LIKE PROTEIN 13"/>
    <property type="match status" value="1"/>
</dbReference>
<organism evidence="10 11">
    <name type="scientific">Ilex paraguariensis</name>
    <name type="common">yerba mate</name>
    <dbReference type="NCBI Taxonomy" id="185542"/>
    <lineage>
        <taxon>Eukaryota</taxon>
        <taxon>Viridiplantae</taxon>
        <taxon>Streptophyta</taxon>
        <taxon>Embryophyta</taxon>
        <taxon>Tracheophyta</taxon>
        <taxon>Spermatophyta</taxon>
        <taxon>Magnoliopsida</taxon>
        <taxon>eudicotyledons</taxon>
        <taxon>Gunneridae</taxon>
        <taxon>Pentapetalae</taxon>
        <taxon>asterids</taxon>
        <taxon>campanulids</taxon>
        <taxon>Aquifoliales</taxon>
        <taxon>Aquifoliaceae</taxon>
        <taxon>Ilex</taxon>
    </lineage>
</organism>
<protein>
    <recommendedName>
        <fullName evidence="12">MLO-like protein</fullName>
    </recommendedName>
</protein>
<evidence type="ECO:0000313" key="10">
    <source>
        <dbReference type="EMBL" id="CAK9181909.1"/>
    </source>
</evidence>
<evidence type="ECO:0008006" key="12">
    <source>
        <dbReference type="Google" id="ProtNLM"/>
    </source>
</evidence>
<evidence type="ECO:0000256" key="6">
    <source>
        <dbReference type="ARBA" id="ARBA00023136"/>
    </source>
</evidence>
<comment type="subcellular location">
    <subcellularLocation>
        <location evidence="1">Membrane</location>
        <topology evidence="1">Multi-pass membrane protein</topology>
    </subcellularLocation>
</comment>
<evidence type="ECO:0000256" key="8">
    <source>
        <dbReference type="SAM" id="Phobius"/>
    </source>
</evidence>
<keyword evidence="7" id="KW-0568">Pathogenesis-related protein</keyword>
<proteinExistence type="inferred from homology"/>
<name>A0ABC8UM26_9AQUA</name>
<dbReference type="AlphaFoldDB" id="A0ABC8UM26"/>
<dbReference type="InterPro" id="IPR004326">
    <property type="entry name" value="Mlo"/>
</dbReference>
<feature type="transmembrane region" description="Helical" evidence="8">
    <location>
        <begin position="85"/>
        <end position="106"/>
    </location>
</feature>
<keyword evidence="4" id="KW-0611">Plant defense</keyword>
<evidence type="ECO:0000256" key="5">
    <source>
        <dbReference type="ARBA" id="ARBA00022989"/>
    </source>
</evidence>
<evidence type="ECO:0000256" key="9">
    <source>
        <dbReference type="SAM" id="SignalP"/>
    </source>
</evidence>
<dbReference type="EMBL" id="CAUOFW020008173">
    <property type="protein sequence ID" value="CAK9181909.1"/>
    <property type="molecule type" value="Genomic_DNA"/>
</dbReference>
<evidence type="ECO:0000256" key="2">
    <source>
        <dbReference type="ARBA" id="ARBA00006574"/>
    </source>
</evidence>
<gene>
    <name evidence="10" type="ORF">ILEXP_LOCUS52018</name>
</gene>
<sequence>MLLGFISLLLGALQGAISHLCIPSHFASFMLPCARGHNINLHEQFSQHTVLTNRQRRLNTDVNDSEHCARQGKVPLLSRKALDDMHIFVFVLALVHVVFCATTMVLGGAKIRQWKNWEDAIRSKISQDGQLQLPDVHHHHHHRHHQIFKLRAGRHWRKAAVVGWLIAFFKQFYGSVTESDYVTLRYGFVQLLLLVGAKLEHIITRLAKEVAETTTGAVKPSDEHFWFGRPRIVLYLIHFIMFENSFEIAFFFGSGVIVQVLCSYSTLPLYALVTQMGSMYGEGILSESMRNAVKDWAVEVKKRKRQKWSWKKAFRIPQKLSLTRTKKNTSFITNSSETHNMAKERFENVHIKEYSTTVDEANMTSVIEISCVDQSQVIPLDCP</sequence>
<dbReference type="Pfam" id="PF03094">
    <property type="entry name" value="Mlo"/>
    <property type="match status" value="3"/>
</dbReference>
<evidence type="ECO:0000256" key="1">
    <source>
        <dbReference type="ARBA" id="ARBA00004141"/>
    </source>
</evidence>
<keyword evidence="3 8" id="KW-0812">Transmembrane</keyword>
<dbReference type="GO" id="GO:0006952">
    <property type="term" value="P:defense response"/>
    <property type="evidence" value="ECO:0007669"/>
    <property type="project" value="UniProtKB-KW"/>
</dbReference>
<keyword evidence="6 8" id="KW-0472">Membrane</keyword>
<evidence type="ECO:0000313" key="11">
    <source>
        <dbReference type="Proteomes" id="UP001642360"/>
    </source>
</evidence>
<evidence type="ECO:0000256" key="4">
    <source>
        <dbReference type="ARBA" id="ARBA00022821"/>
    </source>
</evidence>
<comment type="similarity">
    <text evidence="2">Belongs to the MLO family.</text>
</comment>
<dbReference type="PANTHER" id="PTHR31942">
    <property type="entry name" value="MLO-LIKE PROTEIN 1"/>
    <property type="match status" value="1"/>
</dbReference>
<dbReference type="Proteomes" id="UP001642360">
    <property type="component" value="Unassembled WGS sequence"/>
</dbReference>
<keyword evidence="11" id="KW-1185">Reference proteome</keyword>
<comment type="caution">
    <text evidence="10">The sequence shown here is derived from an EMBL/GenBank/DDBJ whole genome shotgun (WGS) entry which is preliminary data.</text>
</comment>